<dbReference type="EMBL" id="GBXM01105993">
    <property type="protein sequence ID" value="JAH02584.1"/>
    <property type="molecule type" value="Transcribed_RNA"/>
</dbReference>
<reference evidence="1" key="2">
    <citation type="journal article" date="2015" name="Fish Shellfish Immunol.">
        <title>Early steps in the European eel (Anguilla anguilla)-Vibrio vulnificus interaction in the gills: Role of the RtxA13 toxin.</title>
        <authorList>
            <person name="Callol A."/>
            <person name="Pajuelo D."/>
            <person name="Ebbesson L."/>
            <person name="Teles M."/>
            <person name="MacKenzie S."/>
            <person name="Amaro C."/>
        </authorList>
    </citation>
    <scope>NUCLEOTIDE SEQUENCE</scope>
</reference>
<dbReference type="AlphaFoldDB" id="A0A0E9PDH7"/>
<accession>A0A0E9PDH7</accession>
<organism evidence="1">
    <name type="scientific">Anguilla anguilla</name>
    <name type="common">European freshwater eel</name>
    <name type="synonym">Muraena anguilla</name>
    <dbReference type="NCBI Taxonomy" id="7936"/>
    <lineage>
        <taxon>Eukaryota</taxon>
        <taxon>Metazoa</taxon>
        <taxon>Chordata</taxon>
        <taxon>Craniata</taxon>
        <taxon>Vertebrata</taxon>
        <taxon>Euteleostomi</taxon>
        <taxon>Actinopterygii</taxon>
        <taxon>Neopterygii</taxon>
        <taxon>Teleostei</taxon>
        <taxon>Anguilliformes</taxon>
        <taxon>Anguillidae</taxon>
        <taxon>Anguilla</taxon>
    </lineage>
</organism>
<reference evidence="1" key="1">
    <citation type="submission" date="2014-11" db="EMBL/GenBank/DDBJ databases">
        <authorList>
            <person name="Amaro Gonzalez C."/>
        </authorList>
    </citation>
    <scope>NUCLEOTIDE SEQUENCE</scope>
</reference>
<proteinExistence type="predicted"/>
<name>A0A0E9PDH7_ANGAN</name>
<evidence type="ECO:0000313" key="1">
    <source>
        <dbReference type="EMBL" id="JAH02584.1"/>
    </source>
</evidence>
<sequence length="42" mass="4831">MEAHHAVSNQQFDFIYNALGYGISILNTQIHSECLYEKQSDD</sequence>
<protein>
    <submittedName>
        <fullName evidence="1">Uncharacterized protein</fullName>
    </submittedName>
</protein>